<dbReference type="AlphaFoldDB" id="A0A0F9NLV8"/>
<evidence type="ECO:0000256" key="1">
    <source>
        <dbReference type="ARBA" id="ARBA00022630"/>
    </source>
</evidence>
<dbReference type="PROSITE" id="PS50113">
    <property type="entry name" value="PAC"/>
    <property type="match status" value="1"/>
</dbReference>
<keyword evidence="1" id="KW-0285">Flavoprotein</keyword>
<name>A0A0F9NLV8_9ZZZZ</name>
<dbReference type="InterPro" id="IPR035965">
    <property type="entry name" value="PAS-like_dom_sf"/>
</dbReference>
<evidence type="ECO:0000256" key="2">
    <source>
        <dbReference type="ARBA" id="ARBA00022643"/>
    </source>
</evidence>
<evidence type="ECO:0000256" key="3">
    <source>
        <dbReference type="ARBA" id="ARBA00022991"/>
    </source>
</evidence>
<dbReference type="PANTHER" id="PTHR47429:SF2">
    <property type="entry name" value="PROTEIN TWIN LOV 1"/>
    <property type="match status" value="1"/>
</dbReference>
<keyword evidence="2" id="KW-0288">FMN</keyword>
<accession>A0A0F9NLV8</accession>
<dbReference type="EMBL" id="LAZR01003387">
    <property type="protein sequence ID" value="KKN18879.1"/>
    <property type="molecule type" value="Genomic_DNA"/>
</dbReference>
<dbReference type="PROSITE" id="PS50112">
    <property type="entry name" value="PAS"/>
    <property type="match status" value="1"/>
</dbReference>
<feature type="domain" description="PAS" evidence="4">
    <location>
        <begin position="71"/>
        <end position="126"/>
    </location>
</feature>
<dbReference type="InterPro" id="IPR000014">
    <property type="entry name" value="PAS"/>
</dbReference>
<organism evidence="6">
    <name type="scientific">marine sediment metagenome</name>
    <dbReference type="NCBI Taxonomy" id="412755"/>
    <lineage>
        <taxon>unclassified sequences</taxon>
        <taxon>metagenomes</taxon>
        <taxon>ecological metagenomes</taxon>
    </lineage>
</organism>
<dbReference type="PANTHER" id="PTHR47429">
    <property type="entry name" value="PROTEIN TWIN LOV 1"/>
    <property type="match status" value="1"/>
</dbReference>
<feature type="domain" description="PAC" evidence="5">
    <location>
        <begin position="127"/>
        <end position="170"/>
    </location>
</feature>
<evidence type="ECO:0000259" key="4">
    <source>
        <dbReference type="PROSITE" id="PS50112"/>
    </source>
</evidence>
<comment type="caution">
    <text evidence="6">The sequence shown here is derived from an EMBL/GenBank/DDBJ whole genome shotgun (WGS) entry which is preliminary data.</text>
</comment>
<dbReference type="InterPro" id="IPR000700">
    <property type="entry name" value="PAS-assoc_C"/>
</dbReference>
<evidence type="ECO:0000259" key="5">
    <source>
        <dbReference type="PROSITE" id="PS50113"/>
    </source>
</evidence>
<reference evidence="6" key="1">
    <citation type="journal article" date="2015" name="Nature">
        <title>Complex archaea that bridge the gap between prokaryotes and eukaryotes.</title>
        <authorList>
            <person name="Spang A."/>
            <person name="Saw J.H."/>
            <person name="Jorgensen S.L."/>
            <person name="Zaremba-Niedzwiedzka K."/>
            <person name="Martijn J."/>
            <person name="Lind A.E."/>
            <person name="van Eijk R."/>
            <person name="Schleper C."/>
            <person name="Guy L."/>
            <person name="Ettema T.J."/>
        </authorList>
    </citation>
    <scope>NUCLEOTIDE SEQUENCE</scope>
</reference>
<dbReference type="CDD" id="cd00130">
    <property type="entry name" value="PAS"/>
    <property type="match status" value="1"/>
</dbReference>
<gene>
    <name evidence="6" type="ORF">LCGC14_0951380</name>
</gene>
<protein>
    <recommendedName>
        <fullName evidence="7">PAS domain-containing protein</fullName>
    </recommendedName>
</protein>
<dbReference type="NCBIfam" id="TIGR00229">
    <property type="entry name" value="sensory_box"/>
    <property type="match status" value="1"/>
</dbReference>
<dbReference type="Gene3D" id="3.30.450.20">
    <property type="entry name" value="PAS domain"/>
    <property type="match status" value="1"/>
</dbReference>
<sequence>MKEYDKAAYRYYSALDLKSLPLISWDIYGPYFDVLCKNYEDVESLRRLSEDNKWSYSLKFKEALIRKEQVLLITDTQLTIVHATHNIEVMNGYSPNEVIGKSPKMFQGTQTDKITTTNIGKAVQAQEPFEAVITNYRKDGSTYNCWIKGEPIFDTNGQLVNFIAYEKEVA</sequence>
<evidence type="ECO:0000313" key="6">
    <source>
        <dbReference type="EMBL" id="KKN18879.1"/>
    </source>
</evidence>
<dbReference type="GO" id="GO:0005634">
    <property type="term" value="C:nucleus"/>
    <property type="evidence" value="ECO:0007669"/>
    <property type="project" value="TreeGrafter"/>
</dbReference>
<keyword evidence="3" id="KW-0157">Chromophore</keyword>
<dbReference type="Pfam" id="PF13426">
    <property type="entry name" value="PAS_9"/>
    <property type="match status" value="1"/>
</dbReference>
<evidence type="ECO:0008006" key="7">
    <source>
        <dbReference type="Google" id="ProtNLM"/>
    </source>
</evidence>
<proteinExistence type="predicted"/>
<dbReference type="SUPFAM" id="SSF55785">
    <property type="entry name" value="PYP-like sensor domain (PAS domain)"/>
    <property type="match status" value="1"/>
</dbReference>